<gene>
    <name evidence="1" type="ORF">ACFQ2I_10030</name>
</gene>
<reference evidence="2" key="1">
    <citation type="journal article" date="2019" name="Int. J. Syst. Evol. Microbiol.">
        <title>The Global Catalogue of Microorganisms (GCM) 10K type strain sequencing project: providing services to taxonomists for standard genome sequencing and annotation.</title>
        <authorList>
            <consortium name="The Broad Institute Genomics Platform"/>
            <consortium name="The Broad Institute Genome Sequencing Center for Infectious Disease"/>
            <person name="Wu L."/>
            <person name="Ma J."/>
        </authorList>
    </citation>
    <scope>NUCLEOTIDE SEQUENCE [LARGE SCALE GENOMIC DNA]</scope>
    <source>
        <strain evidence="2">CCUG 59129</strain>
    </source>
</reference>
<proteinExistence type="predicted"/>
<comment type="caution">
    <text evidence="1">The sequence shown here is derived from an EMBL/GenBank/DDBJ whole genome shotgun (WGS) entry which is preliminary data.</text>
</comment>
<accession>A0ABW3HQA9</accession>
<sequence>MDDEETLRGNDQDSGHAAVHCRAGFAIGGYRGREASSGKLSRTQMG</sequence>
<dbReference type="EMBL" id="JBHTJZ010000011">
    <property type="protein sequence ID" value="MFD0959728.1"/>
    <property type="molecule type" value="Genomic_DNA"/>
</dbReference>
<dbReference type="Proteomes" id="UP001596989">
    <property type="component" value="Unassembled WGS sequence"/>
</dbReference>
<evidence type="ECO:0000313" key="1">
    <source>
        <dbReference type="EMBL" id="MFD0959728.1"/>
    </source>
</evidence>
<protein>
    <submittedName>
        <fullName evidence="1">Uncharacterized protein</fullName>
    </submittedName>
</protein>
<name>A0ABW3HQA9_9BACL</name>
<evidence type="ECO:0000313" key="2">
    <source>
        <dbReference type="Proteomes" id="UP001596989"/>
    </source>
</evidence>
<keyword evidence="2" id="KW-1185">Reference proteome</keyword>
<organism evidence="1 2">
    <name type="scientific">Paenibacillus chungangensis</name>
    <dbReference type="NCBI Taxonomy" id="696535"/>
    <lineage>
        <taxon>Bacteria</taxon>
        <taxon>Bacillati</taxon>
        <taxon>Bacillota</taxon>
        <taxon>Bacilli</taxon>
        <taxon>Bacillales</taxon>
        <taxon>Paenibacillaceae</taxon>
        <taxon>Paenibacillus</taxon>
    </lineage>
</organism>